<dbReference type="PANTHER" id="PTHR33054:SF13">
    <property type="entry name" value="CCHC-TYPE DOMAIN-CONTAINING PROTEIN"/>
    <property type="match status" value="1"/>
</dbReference>
<dbReference type="SUPFAM" id="SSF57756">
    <property type="entry name" value="Retrovirus zinc finger-like domains"/>
    <property type="match status" value="1"/>
</dbReference>
<dbReference type="AlphaFoldDB" id="A0A9R1WGY2"/>
<keyword evidence="5" id="KW-1185">Reference proteome</keyword>
<dbReference type="Pfam" id="PF00098">
    <property type="entry name" value="zf-CCHC"/>
    <property type="match status" value="1"/>
</dbReference>
<organism evidence="4 5">
    <name type="scientific">Lactuca sativa</name>
    <name type="common">Garden lettuce</name>
    <dbReference type="NCBI Taxonomy" id="4236"/>
    <lineage>
        <taxon>Eukaryota</taxon>
        <taxon>Viridiplantae</taxon>
        <taxon>Streptophyta</taxon>
        <taxon>Embryophyta</taxon>
        <taxon>Tracheophyta</taxon>
        <taxon>Spermatophyta</taxon>
        <taxon>Magnoliopsida</taxon>
        <taxon>eudicotyledons</taxon>
        <taxon>Gunneridae</taxon>
        <taxon>Pentapetalae</taxon>
        <taxon>asterids</taxon>
        <taxon>campanulids</taxon>
        <taxon>Asterales</taxon>
        <taxon>Asteraceae</taxon>
        <taxon>Cichorioideae</taxon>
        <taxon>Cichorieae</taxon>
        <taxon>Lactucinae</taxon>
        <taxon>Lactuca</taxon>
    </lineage>
</organism>
<dbReference type="Gene3D" id="4.10.60.10">
    <property type="entry name" value="Zinc finger, CCHC-type"/>
    <property type="match status" value="1"/>
</dbReference>
<name>A0A9R1WGY2_LACSA</name>
<gene>
    <name evidence="4" type="ORF">LSAT_V11C200059930</name>
</gene>
<keyword evidence="1" id="KW-0862">Zinc</keyword>
<keyword evidence="1" id="KW-0863">Zinc-finger</keyword>
<feature type="compositionally biased region" description="Acidic residues" evidence="2">
    <location>
        <begin position="258"/>
        <end position="273"/>
    </location>
</feature>
<dbReference type="InterPro" id="IPR001878">
    <property type="entry name" value="Znf_CCHC"/>
</dbReference>
<dbReference type="InterPro" id="IPR056648">
    <property type="entry name" value="DUF7746"/>
</dbReference>
<dbReference type="SMART" id="SM00343">
    <property type="entry name" value="ZnF_C2HC"/>
    <property type="match status" value="1"/>
</dbReference>
<evidence type="ECO:0000259" key="3">
    <source>
        <dbReference type="PROSITE" id="PS50158"/>
    </source>
</evidence>
<keyword evidence="1" id="KW-0479">Metal-binding</keyword>
<feature type="region of interest" description="Disordered" evidence="2">
    <location>
        <begin position="255"/>
        <end position="283"/>
    </location>
</feature>
<accession>A0A9R1WGY2</accession>
<dbReference type="Pfam" id="PF24925">
    <property type="entry name" value="DUF7746"/>
    <property type="match status" value="1"/>
</dbReference>
<dbReference type="InterPro" id="IPR036875">
    <property type="entry name" value="Znf_CCHC_sf"/>
</dbReference>
<comment type="caution">
    <text evidence="4">The sequence shown here is derived from an EMBL/GenBank/DDBJ whole genome shotgun (WGS) entry which is preliminary data.</text>
</comment>
<reference evidence="4 5" key="1">
    <citation type="journal article" date="2017" name="Nat. Commun.">
        <title>Genome assembly with in vitro proximity ligation data and whole-genome triplication in lettuce.</title>
        <authorList>
            <person name="Reyes-Chin-Wo S."/>
            <person name="Wang Z."/>
            <person name="Yang X."/>
            <person name="Kozik A."/>
            <person name="Arikit S."/>
            <person name="Song C."/>
            <person name="Xia L."/>
            <person name="Froenicke L."/>
            <person name="Lavelle D.O."/>
            <person name="Truco M.J."/>
            <person name="Xia R."/>
            <person name="Zhu S."/>
            <person name="Xu C."/>
            <person name="Xu H."/>
            <person name="Xu X."/>
            <person name="Cox K."/>
            <person name="Korf I."/>
            <person name="Meyers B.C."/>
            <person name="Michelmore R.W."/>
        </authorList>
    </citation>
    <scope>NUCLEOTIDE SEQUENCE [LARGE SCALE GENOMIC DNA]</scope>
    <source>
        <strain evidence="5">cv. Salinas</strain>
        <tissue evidence="4">Seedlings</tissue>
    </source>
</reference>
<evidence type="ECO:0000313" key="5">
    <source>
        <dbReference type="Proteomes" id="UP000235145"/>
    </source>
</evidence>
<dbReference type="Proteomes" id="UP000235145">
    <property type="component" value="Unassembled WGS sequence"/>
</dbReference>
<dbReference type="PROSITE" id="PS50158">
    <property type="entry name" value="ZF_CCHC"/>
    <property type="match status" value="1"/>
</dbReference>
<dbReference type="EMBL" id="NBSK02000002">
    <property type="protein sequence ID" value="KAJ0223663.1"/>
    <property type="molecule type" value="Genomic_DNA"/>
</dbReference>
<protein>
    <recommendedName>
        <fullName evidence="3">CCHC-type domain-containing protein</fullName>
    </recommendedName>
</protein>
<sequence length="320" mass="37095">MTLYATSAKQLRNTYLTVAQMIIAGFTSQLKGWWDNYLDESNKNQIYNSTKIIKNEDGTSTIVQDVVYTLLLSIIEHFSGKWSNNYGNTRTLLNGMKCKTLTLFRWYKDTFMSRVLELDDCNSNYWKQKFIDSLPTLFAERVRKQLQGNHPQIPYENYSYGKLIGICTQEGLALCNEIKLNQQIKKQRLAERQQLGNLLEKKSIIKKKKDNPPTCYKCGRIGHFANKCKIKKKINNLNLDDNMKEKLKEILLNNSEESSSDDEINNINPDEEIYTSSSSSSNEEENNCFCINKNNCSCDDEIFNIQSQFQDNLQINMILN</sequence>
<proteinExistence type="predicted"/>
<evidence type="ECO:0000256" key="1">
    <source>
        <dbReference type="PROSITE-ProRule" id="PRU00047"/>
    </source>
</evidence>
<dbReference type="PANTHER" id="PTHR33054">
    <property type="entry name" value="CCHC-TYPE DOMAIN-CONTAINING PROTEIN"/>
    <property type="match status" value="1"/>
</dbReference>
<dbReference type="GO" id="GO:0003676">
    <property type="term" value="F:nucleic acid binding"/>
    <property type="evidence" value="ECO:0007669"/>
    <property type="project" value="InterPro"/>
</dbReference>
<evidence type="ECO:0000313" key="4">
    <source>
        <dbReference type="EMBL" id="KAJ0223663.1"/>
    </source>
</evidence>
<feature type="domain" description="CCHC-type" evidence="3">
    <location>
        <begin position="215"/>
        <end position="229"/>
    </location>
</feature>
<evidence type="ECO:0000256" key="2">
    <source>
        <dbReference type="SAM" id="MobiDB-lite"/>
    </source>
</evidence>
<dbReference type="GO" id="GO:0008270">
    <property type="term" value="F:zinc ion binding"/>
    <property type="evidence" value="ECO:0007669"/>
    <property type="project" value="UniProtKB-KW"/>
</dbReference>
<dbReference type="Pfam" id="PF22909">
    <property type="entry name" value="Caulimovir_coat_dom"/>
    <property type="match status" value="1"/>
</dbReference>